<dbReference type="CDD" id="cd03890">
    <property type="entry name" value="M20_pepD"/>
    <property type="match status" value="1"/>
</dbReference>
<evidence type="ECO:0000256" key="4">
    <source>
        <dbReference type="ARBA" id="ARBA00022723"/>
    </source>
</evidence>
<dbReference type="Pfam" id="PF07687">
    <property type="entry name" value="M20_dimer"/>
    <property type="match status" value="1"/>
</dbReference>
<organism evidence="19 20">
    <name type="scientific">Streptococcus penaeicida</name>
    <dbReference type="NCBI Taxonomy" id="1765960"/>
    <lineage>
        <taxon>Bacteria</taxon>
        <taxon>Bacillati</taxon>
        <taxon>Bacillota</taxon>
        <taxon>Bacilli</taxon>
        <taxon>Lactobacillales</taxon>
        <taxon>Streptococcaceae</taxon>
        <taxon>Streptococcus</taxon>
    </lineage>
</organism>
<dbReference type="SUPFAM" id="SSF53187">
    <property type="entry name" value="Zn-dependent exopeptidases"/>
    <property type="match status" value="1"/>
</dbReference>
<name>A0A2N8LBZ8_9STRE</name>
<keyword evidence="3" id="KW-0645">Protease</keyword>
<reference evidence="19 20" key="1">
    <citation type="submission" date="2015-12" db="EMBL/GenBank/DDBJ databases">
        <title>Streptococcus penaeicida sp. nov.</title>
        <authorList>
            <person name="Gomez-Gil B."/>
            <person name="Morales-Covarrubias M."/>
        </authorList>
    </citation>
    <scope>NUCLEOTIDE SEQUENCE [LARGE SCALE GENOMIC DNA]</scope>
    <source>
        <strain evidence="19 20">CAIM 1838</strain>
    </source>
</reference>
<dbReference type="InterPro" id="IPR011650">
    <property type="entry name" value="Peptidase_M20_dimer"/>
</dbReference>
<comment type="similarity">
    <text evidence="12">Belongs to the peptidase M20C family.</text>
</comment>
<evidence type="ECO:0000256" key="10">
    <source>
        <dbReference type="ARBA" id="ARBA00038976"/>
    </source>
</evidence>
<gene>
    <name evidence="19" type="ORF">AT575_05275</name>
</gene>
<dbReference type="RefSeq" id="WP_102777483.1">
    <property type="nucleotide sequence ID" value="NZ_CBCSGP010000015.1"/>
</dbReference>
<evidence type="ECO:0000256" key="3">
    <source>
        <dbReference type="ARBA" id="ARBA00022670"/>
    </source>
</evidence>
<proteinExistence type="inferred from homology"/>
<evidence type="ECO:0000256" key="8">
    <source>
        <dbReference type="ARBA" id="ARBA00023285"/>
    </source>
</evidence>
<dbReference type="NCBIfam" id="TIGR01893">
    <property type="entry name" value="aa-his-dipept"/>
    <property type="match status" value="1"/>
</dbReference>
<keyword evidence="7" id="KW-0482">Metalloprotease</keyword>
<evidence type="ECO:0000256" key="9">
    <source>
        <dbReference type="ARBA" id="ARBA00036421"/>
    </source>
</evidence>
<comment type="cofactor">
    <cofactor evidence="1">
        <name>Co(2+)</name>
        <dbReference type="ChEBI" id="CHEBI:48828"/>
    </cofactor>
</comment>
<evidence type="ECO:0000256" key="5">
    <source>
        <dbReference type="ARBA" id="ARBA00022801"/>
    </source>
</evidence>
<keyword evidence="6" id="KW-0862">Zinc</keyword>
<dbReference type="Gene3D" id="3.40.630.10">
    <property type="entry name" value="Zn peptidases"/>
    <property type="match status" value="2"/>
</dbReference>
<feature type="domain" description="Peptidase M20 dimerisation" evidence="18">
    <location>
        <begin position="204"/>
        <end position="267"/>
    </location>
</feature>
<evidence type="ECO:0000256" key="15">
    <source>
        <dbReference type="ARBA" id="ARBA00076004"/>
    </source>
</evidence>
<dbReference type="EMBL" id="LOCM01000021">
    <property type="protein sequence ID" value="PND47687.1"/>
    <property type="molecule type" value="Genomic_DNA"/>
</dbReference>
<evidence type="ECO:0000256" key="13">
    <source>
        <dbReference type="ARBA" id="ARBA00071271"/>
    </source>
</evidence>
<evidence type="ECO:0000256" key="1">
    <source>
        <dbReference type="ARBA" id="ARBA00001941"/>
    </source>
</evidence>
<keyword evidence="8" id="KW-0170">Cobalt</keyword>
<dbReference type="GO" id="GO:0046872">
    <property type="term" value="F:metal ion binding"/>
    <property type="evidence" value="ECO:0007669"/>
    <property type="project" value="UniProtKB-KW"/>
</dbReference>
<dbReference type="GO" id="GO:0070573">
    <property type="term" value="F:metallodipeptidase activity"/>
    <property type="evidence" value="ECO:0007669"/>
    <property type="project" value="TreeGrafter"/>
</dbReference>
<sequence>MTLSIEPKNVFHWFYELNQIPRESGHEEKVSQFLMDFAKDRGLEVHQDQLLNIIIKKSAAAGYENAEPVIIQGHMDMVCVKTKESVHDFEKDPIQMFVEDGFLKAKGTTLGADNGIAVAIILAILDGNYRHPKLECLITTNEETNMSGAGAVNPNLLSGTRLLNIDSEEEGIFLTSCAGGETDTFTFQLEKENVKGYKVDLEVSGLRGGHSGQEIIKERANANIVLFRILNAMAAETNLHIVHLEGGSKDNVIPNNASATVIVSDLNKAQTSFDLMLKDLKVEFESVDPDLNVFFSADEQEEELQAYSKALTEKLIAFFMVLPDGVQTMSPDVKGLVQTSLNNAIMLENEDNFQLITSLRSSVESNLTNLSAKLAYIAQFVGCGFEQSDFYSGWHFEPNSPLRDLCLKVHQETFNEEATYDAIHAGLECGMLKKILPKCDMISYGPNLYDVHTADEKLDIASAERIWQFTLNLLESMS</sequence>
<dbReference type="EC" id="3.4.13.18" evidence="10"/>
<dbReference type="Pfam" id="PF01546">
    <property type="entry name" value="Peptidase_M20"/>
    <property type="match status" value="1"/>
</dbReference>
<dbReference type="InterPro" id="IPR002933">
    <property type="entry name" value="Peptidase_M20"/>
</dbReference>
<evidence type="ECO:0000256" key="16">
    <source>
        <dbReference type="ARBA" id="ARBA00077688"/>
    </source>
</evidence>
<dbReference type="FunFam" id="3.40.630.10:FF:000015">
    <property type="entry name" value="Aminoacyl-histidine dipeptidase PepD"/>
    <property type="match status" value="1"/>
</dbReference>
<keyword evidence="5" id="KW-0378">Hydrolase</keyword>
<dbReference type="Proteomes" id="UP000235963">
    <property type="component" value="Unassembled WGS sequence"/>
</dbReference>
<dbReference type="GO" id="GO:0005829">
    <property type="term" value="C:cytosol"/>
    <property type="evidence" value="ECO:0007669"/>
    <property type="project" value="TreeGrafter"/>
</dbReference>
<comment type="caution">
    <text evidence="19">The sequence shown here is derived from an EMBL/GenBank/DDBJ whole genome shotgun (WGS) entry which is preliminary data.</text>
</comment>
<dbReference type="PANTHER" id="PTHR43501:SF1">
    <property type="entry name" value="CYTOSOL NON-SPECIFIC DIPEPTIDASE"/>
    <property type="match status" value="1"/>
</dbReference>
<evidence type="ECO:0000313" key="20">
    <source>
        <dbReference type="Proteomes" id="UP000235963"/>
    </source>
</evidence>
<comment type="catalytic activity">
    <reaction evidence="9">
        <text>Hydrolysis of dipeptides, preferentially hydrophobic dipeptides including prolyl amino acids.</text>
        <dbReference type="EC" id="3.4.13.18"/>
    </reaction>
</comment>
<evidence type="ECO:0000256" key="17">
    <source>
        <dbReference type="ARBA" id="ARBA00078074"/>
    </source>
</evidence>
<evidence type="ECO:0000256" key="7">
    <source>
        <dbReference type="ARBA" id="ARBA00023049"/>
    </source>
</evidence>
<evidence type="ECO:0000256" key="2">
    <source>
        <dbReference type="ARBA" id="ARBA00001947"/>
    </source>
</evidence>
<keyword evidence="4" id="KW-0479">Metal-binding</keyword>
<evidence type="ECO:0000256" key="14">
    <source>
        <dbReference type="ARBA" id="ARBA00075285"/>
    </source>
</evidence>
<protein>
    <recommendedName>
        <fullName evidence="13">Cytosol non-specific dipeptidase</fullName>
        <ecNumber evidence="10">3.4.13.18</ecNumber>
    </recommendedName>
    <alternativeName>
        <fullName evidence="16">Aminoacyl-histidine dipeptidase</fullName>
    </alternativeName>
    <alternativeName>
        <fullName evidence="15">Beta-alanyl-histidine dipeptidase</fullName>
    </alternativeName>
    <alternativeName>
        <fullName evidence="14">Carnosinase</fullName>
    </alternativeName>
    <alternativeName>
        <fullName evidence="11">Peptidase D</fullName>
    </alternativeName>
    <alternativeName>
        <fullName evidence="17">Xaa-His dipeptidase</fullName>
    </alternativeName>
</protein>
<dbReference type="InterPro" id="IPR001160">
    <property type="entry name" value="Peptidase_M20C"/>
</dbReference>
<evidence type="ECO:0000256" key="12">
    <source>
        <dbReference type="ARBA" id="ARBA00061423"/>
    </source>
</evidence>
<dbReference type="OrthoDB" id="9773892at2"/>
<accession>A0A2N8LBZ8</accession>
<dbReference type="PANTHER" id="PTHR43501">
    <property type="entry name" value="CYTOSOL NON-SPECIFIC DIPEPTIDASE"/>
    <property type="match status" value="1"/>
</dbReference>
<dbReference type="FunFam" id="3.40.630.10:FF:000018">
    <property type="entry name" value="Aminoacyl-histidine dipeptidase PepD"/>
    <property type="match status" value="1"/>
</dbReference>
<dbReference type="AlphaFoldDB" id="A0A2N8LBZ8"/>
<evidence type="ECO:0000256" key="6">
    <source>
        <dbReference type="ARBA" id="ARBA00022833"/>
    </source>
</evidence>
<comment type="cofactor">
    <cofactor evidence="2">
        <name>Zn(2+)</name>
        <dbReference type="ChEBI" id="CHEBI:29105"/>
    </cofactor>
</comment>
<keyword evidence="20" id="KW-1185">Reference proteome</keyword>
<dbReference type="PIRSF" id="PIRSF016599">
    <property type="entry name" value="Xaa-His_dipept"/>
    <property type="match status" value="1"/>
</dbReference>
<evidence type="ECO:0000313" key="19">
    <source>
        <dbReference type="EMBL" id="PND47687.1"/>
    </source>
</evidence>
<dbReference type="PRINTS" id="PR00934">
    <property type="entry name" value="XHISDIPTASE"/>
</dbReference>
<evidence type="ECO:0000259" key="18">
    <source>
        <dbReference type="Pfam" id="PF07687"/>
    </source>
</evidence>
<dbReference type="GO" id="GO:0006508">
    <property type="term" value="P:proteolysis"/>
    <property type="evidence" value="ECO:0007669"/>
    <property type="project" value="UniProtKB-KW"/>
</dbReference>
<evidence type="ECO:0000256" key="11">
    <source>
        <dbReference type="ARBA" id="ARBA00044252"/>
    </source>
</evidence>